<proteinExistence type="predicted"/>
<dbReference type="AlphaFoldDB" id="A0A0N8PPN6"/>
<evidence type="ECO:0008006" key="3">
    <source>
        <dbReference type="Google" id="ProtNLM"/>
    </source>
</evidence>
<dbReference type="Proteomes" id="UP000050482">
    <property type="component" value="Unassembled WGS sequence"/>
</dbReference>
<name>A0A0N8PPN6_9BACL</name>
<reference evidence="1 2" key="1">
    <citation type="submission" date="2015-09" db="EMBL/GenBank/DDBJ databases">
        <title>Draft genome sequence of Alicyclobacillus ferrooxydans DSM 22381.</title>
        <authorList>
            <person name="Hemp J."/>
        </authorList>
    </citation>
    <scope>NUCLEOTIDE SEQUENCE [LARGE SCALE GENOMIC DNA]</scope>
    <source>
        <strain evidence="1 2">TC-34</strain>
    </source>
</reference>
<evidence type="ECO:0000313" key="2">
    <source>
        <dbReference type="Proteomes" id="UP000050482"/>
    </source>
</evidence>
<dbReference type="STRING" id="471514.AN477_05285"/>
<comment type="caution">
    <text evidence="1">The sequence shown here is derived from an EMBL/GenBank/DDBJ whole genome shotgun (WGS) entry which is preliminary data.</text>
</comment>
<gene>
    <name evidence="1" type="ORF">AN477_05285</name>
</gene>
<keyword evidence="2" id="KW-1185">Reference proteome</keyword>
<accession>A0A0N8PPN6</accession>
<dbReference type="PATRIC" id="fig|471514.4.peg.4335"/>
<evidence type="ECO:0000313" key="1">
    <source>
        <dbReference type="EMBL" id="KPV44829.1"/>
    </source>
</evidence>
<dbReference type="RefSeq" id="WP_054968137.1">
    <property type="nucleotide sequence ID" value="NZ_LJCO01000021.1"/>
</dbReference>
<dbReference type="OrthoDB" id="9800461at2"/>
<protein>
    <recommendedName>
        <fullName evidence="3">DUF3052 domain-containing protein</fullName>
    </recommendedName>
</protein>
<organism evidence="1 2">
    <name type="scientific">Alicyclobacillus ferrooxydans</name>
    <dbReference type="NCBI Taxonomy" id="471514"/>
    <lineage>
        <taxon>Bacteria</taxon>
        <taxon>Bacillati</taxon>
        <taxon>Bacillota</taxon>
        <taxon>Bacilli</taxon>
        <taxon>Bacillales</taxon>
        <taxon>Alicyclobacillaceae</taxon>
        <taxon>Alicyclobacillus</taxon>
    </lineage>
</organism>
<sequence>MAESELLKKLQYKGGAAYIANAPEGYHLDLADGQAPDGRYTFIQVFVKNAEEVRAQVTQLLESLANDGVFWLTYPKQSAGIKTDINRNVLVSMVQYDTDYRVVSNVSVDDTWSALRLRPKDKVKLRS</sequence>
<dbReference type="EMBL" id="LJCO01000021">
    <property type="protein sequence ID" value="KPV44829.1"/>
    <property type="molecule type" value="Genomic_DNA"/>
</dbReference>